<evidence type="ECO:0000256" key="1">
    <source>
        <dbReference type="SAM" id="MobiDB-lite"/>
    </source>
</evidence>
<dbReference type="AlphaFoldDB" id="A0A8T2E7U3"/>
<comment type="caution">
    <text evidence="2">The sequence shown here is derived from an EMBL/GenBank/DDBJ whole genome shotgun (WGS) entry which is preliminary data.</text>
</comment>
<proteinExistence type="predicted"/>
<dbReference type="Proteomes" id="UP000694251">
    <property type="component" value="Chromosome 4"/>
</dbReference>
<feature type="compositionally biased region" description="Basic and acidic residues" evidence="1">
    <location>
        <begin position="1"/>
        <end position="24"/>
    </location>
</feature>
<sequence>MDDQFVKRWDPFNEKDSLQKKKNEEQEEEEDVKKSKQIKQPNPLNEQKREHEARQKREQDQADQGQGRQYQAQPVQPQSKIPLFGDGGLILTDWTTSHLIDDPIDQYKDTCSSVVFTRLTQASYNKDRHIAPRQNISYRDLAQYLKGKSKGRKLSFRNLNEPIKYIQNVGLLKDVIYHVPAVITEKCDAHVMFVVAKDVIKAPNGESGSDGADQADQADQTDHADQAEQKRIK</sequence>
<dbReference type="EMBL" id="JAEFBJ010000004">
    <property type="protein sequence ID" value="KAG7619529.1"/>
    <property type="molecule type" value="Genomic_DNA"/>
</dbReference>
<feature type="compositionally biased region" description="Basic and acidic residues" evidence="1">
    <location>
        <begin position="46"/>
        <end position="60"/>
    </location>
</feature>
<evidence type="ECO:0000313" key="2">
    <source>
        <dbReference type="EMBL" id="KAG7619529.1"/>
    </source>
</evidence>
<feature type="region of interest" description="Disordered" evidence="1">
    <location>
        <begin position="204"/>
        <end position="233"/>
    </location>
</feature>
<reference evidence="2 3" key="1">
    <citation type="submission" date="2020-12" db="EMBL/GenBank/DDBJ databases">
        <title>Concerted genomic and epigenomic changes stabilize Arabidopsis allopolyploids.</title>
        <authorList>
            <person name="Chen Z."/>
        </authorList>
    </citation>
    <scope>NUCLEOTIDE SEQUENCE [LARGE SCALE GENOMIC DNA]</scope>
    <source>
        <strain evidence="2">As9502</strain>
        <tissue evidence="2">Leaf</tissue>
    </source>
</reference>
<dbReference type="OrthoDB" id="1112390at2759"/>
<feature type="compositionally biased region" description="Polar residues" evidence="1">
    <location>
        <begin position="62"/>
        <end position="79"/>
    </location>
</feature>
<protein>
    <submittedName>
        <fullName evidence="2">Uncharacterized protein</fullName>
    </submittedName>
</protein>
<feature type="region of interest" description="Disordered" evidence="1">
    <location>
        <begin position="1"/>
        <end position="81"/>
    </location>
</feature>
<gene>
    <name evidence="2" type="ORF">ISN44_As04g004180</name>
</gene>
<accession>A0A8T2E7U3</accession>
<name>A0A8T2E7U3_ARASU</name>
<organism evidence="2 3">
    <name type="scientific">Arabidopsis suecica</name>
    <name type="common">Swedish thale-cress</name>
    <name type="synonym">Cardaminopsis suecica</name>
    <dbReference type="NCBI Taxonomy" id="45249"/>
    <lineage>
        <taxon>Eukaryota</taxon>
        <taxon>Viridiplantae</taxon>
        <taxon>Streptophyta</taxon>
        <taxon>Embryophyta</taxon>
        <taxon>Tracheophyta</taxon>
        <taxon>Spermatophyta</taxon>
        <taxon>Magnoliopsida</taxon>
        <taxon>eudicotyledons</taxon>
        <taxon>Gunneridae</taxon>
        <taxon>Pentapetalae</taxon>
        <taxon>rosids</taxon>
        <taxon>malvids</taxon>
        <taxon>Brassicales</taxon>
        <taxon>Brassicaceae</taxon>
        <taxon>Camelineae</taxon>
        <taxon>Arabidopsis</taxon>
    </lineage>
</organism>
<keyword evidence="3" id="KW-1185">Reference proteome</keyword>
<evidence type="ECO:0000313" key="3">
    <source>
        <dbReference type="Proteomes" id="UP000694251"/>
    </source>
</evidence>
<feature type="compositionally biased region" description="Basic and acidic residues" evidence="1">
    <location>
        <begin position="220"/>
        <end position="233"/>
    </location>
</feature>